<dbReference type="InterPro" id="IPR028427">
    <property type="entry name" value="Met_Sox_Rdtase_MsrB"/>
</dbReference>
<evidence type="ECO:0000256" key="3">
    <source>
        <dbReference type="RuleBase" id="RU365044"/>
    </source>
</evidence>
<dbReference type="EC" id="1.8.4.12" evidence="3"/>
<comment type="catalytic activity">
    <reaction evidence="3">
        <text>L-methionyl-[protein] + [thioredoxin]-disulfide + H2O = L-methionyl-(R)-S-oxide-[protein] + [thioredoxin]-dithiol</text>
        <dbReference type="Rhea" id="RHEA:24164"/>
        <dbReference type="Rhea" id="RHEA-COMP:10698"/>
        <dbReference type="Rhea" id="RHEA-COMP:10700"/>
        <dbReference type="Rhea" id="RHEA-COMP:12313"/>
        <dbReference type="Rhea" id="RHEA-COMP:12314"/>
        <dbReference type="ChEBI" id="CHEBI:15377"/>
        <dbReference type="ChEBI" id="CHEBI:16044"/>
        <dbReference type="ChEBI" id="CHEBI:29950"/>
        <dbReference type="ChEBI" id="CHEBI:45764"/>
        <dbReference type="ChEBI" id="CHEBI:50058"/>
        <dbReference type="EC" id="1.8.4.12"/>
    </reaction>
</comment>
<dbReference type="PANTHER" id="PTHR10173">
    <property type="entry name" value="METHIONINE SULFOXIDE REDUCTASE"/>
    <property type="match status" value="1"/>
</dbReference>
<evidence type="ECO:0000256" key="2">
    <source>
        <dbReference type="ARBA" id="ARBA00023002"/>
    </source>
</evidence>
<organism evidence="5">
    <name type="scientific">Ditylum brightwellii</name>
    <dbReference type="NCBI Taxonomy" id="49249"/>
    <lineage>
        <taxon>Eukaryota</taxon>
        <taxon>Sar</taxon>
        <taxon>Stramenopiles</taxon>
        <taxon>Ochrophyta</taxon>
        <taxon>Bacillariophyta</taxon>
        <taxon>Mediophyceae</taxon>
        <taxon>Lithodesmiophycidae</taxon>
        <taxon>Lithodesmiales</taxon>
        <taxon>Lithodesmiaceae</taxon>
        <taxon>Ditylum</taxon>
    </lineage>
</organism>
<dbReference type="EMBL" id="HBNS01032210">
    <property type="protein sequence ID" value="CAE4626894.1"/>
    <property type="molecule type" value="Transcribed_RNA"/>
</dbReference>
<dbReference type="AlphaFoldDB" id="A0A7S4RWB0"/>
<keyword evidence="3" id="KW-0862">Zinc</keyword>
<feature type="signal peptide" evidence="3">
    <location>
        <begin position="1"/>
        <end position="21"/>
    </location>
</feature>
<evidence type="ECO:0000259" key="4">
    <source>
        <dbReference type="PROSITE" id="PS51790"/>
    </source>
</evidence>
<keyword evidence="2 3" id="KW-0560">Oxidoreductase</keyword>
<dbReference type="GO" id="GO:0046872">
    <property type="term" value="F:metal ion binding"/>
    <property type="evidence" value="ECO:0007669"/>
    <property type="project" value="UniProtKB-KW"/>
</dbReference>
<dbReference type="PROSITE" id="PS51790">
    <property type="entry name" value="MSRB"/>
    <property type="match status" value="1"/>
</dbReference>
<keyword evidence="3" id="KW-0479">Metal-binding</keyword>
<dbReference type="Pfam" id="PF01641">
    <property type="entry name" value="SelR"/>
    <property type="match status" value="1"/>
</dbReference>
<feature type="chain" id="PRO_5031592946" description="Peptide-methionine (R)-S-oxide reductase" evidence="3">
    <location>
        <begin position="22"/>
        <end position="284"/>
    </location>
</feature>
<feature type="domain" description="MsrB" evidence="4">
    <location>
        <begin position="130"/>
        <end position="258"/>
    </location>
</feature>
<accession>A0A7S4RWB0</accession>
<sequence>MRRLTFLCTSMLLQPIHIVSAFTPALLLSPASNHDVVPTSICRKKNYLPPVTRSTLTTRTNTMIYSSAKDESFTCSSSRREYIQNAFIASGSVVSLPSNAGAAPITETGKNPTFSKGKSRTSGYKVQHTPAEWTAVLSNAQFNVLRKGQTERQRGSILEKETRQGLFVCAGCSQPLFSSRDKFDSGTGWPSFDSAIALDAVEVEDLGMMNMMEGAEVRCRTCGGHLGDVFGDGWRYGTKSKTGKRYCINGAALVFRPEGGGKELRGDIPPLNKVIQYEPSMYRS</sequence>
<proteinExistence type="inferred from homology"/>
<evidence type="ECO:0000256" key="1">
    <source>
        <dbReference type="ARBA" id="ARBA00007174"/>
    </source>
</evidence>
<dbReference type="GO" id="GO:0033743">
    <property type="term" value="F:peptide-methionine (R)-S-oxide reductase activity"/>
    <property type="evidence" value="ECO:0007669"/>
    <property type="project" value="UniProtKB-EC"/>
</dbReference>
<evidence type="ECO:0000313" key="5">
    <source>
        <dbReference type="EMBL" id="CAE4626894.1"/>
    </source>
</evidence>
<dbReference type="InterPro" id="IPR011057">
    <property type="entry name" value="Mss4-like_sf"/>
</dbReference>
<dbReference type="Gene3D" id="2.170.150.20">
    <property type="entry name" value="Peptide methionine sulfoxide reductase"/>
    <property type="match status" value="1"/>
</dbReference>
<dbReference type="GO" id="GO:0006979">
    <property type="term" value="P:response to oxidative stress"/>
    <property type="evidence" value="ECO:0007669"/>
    <property type="project" value="InterPro"/>
</dbReference>
<keyword evidence="3" id="KW-0732">Signal</keyword>
<dbReference type="GO" id="GO:0030091">
    <property type="term" value="P:protein repair"/>
    <property type="evidence" value="ECO:0007669"/>
    <property type="project" value="InterPro"/>
</dbReference>
<name>A0A7S4RWB0_9STRA</name>
<dbReference type="SUPFAM" id="SSF51316">
    <property type="entry name" value="Mss4-like"/>
    <property type="match status" value="1"/>
</dbReference>
<gene>
    <name evidence="5" type="ORF">DBRI00130_LOCUS25236</name>
</gene>
<dbReference type="PANTHER" id="PTHR10173:SF57">
    <property type="entry name" value="PEPTIDE-METHIONINE (R)-S-OXIDE REDUCTASE"/>
    <property type="match status" value="1"/>
</dbReference>
<dbReference type="InterPro" id="IPR002579">
    <property type="entry name" value="Met_Sox_Rdtase_MsrB_dom"/>
</dbReference>
<dbReference type="NCBIfam" id="TIGR00357">
    <property type="entry name" value="peptide-methionine (R)-S-oxide reductase MsrB"/>
    <property type="match status" value="1"/>
</dbReference>
<dbReference type="GO" id="GO:0005737">
    <property type="term" value="C:cytoplasm"/>
    <property type="evidence" value="ECO:0007669"/>
    <property type="project" value="TreeGrafter"/>
</dbReference>
<protein>
    <recommendedName>
        <fullName evidence="3">Peptide-methionine (R)-S-oxide reductase</fullName>
        <ecNumber evidence="3">1.8.4.12</ecNumber>
    </recommendedName>
</protein>
<reference evidence="5" key="1">
    <citation type="submission" date="2021-01" db="EMBL/GenBank/DDBJ databases">
        <authorList>
            <person name="Corre E."/>
            <person name="Pelletier E."/>
            <person name="Niang G."/>
            <person name="Scheremetjew M."/>
            <person name="Finn R."/>
            <person name="Kale V."/>
            <person name="Holt S."/>
            <person name="Cochrane G."/>
            <person name="Meng A."/>
            <person name="Brown T."/>
            <person name="Cohen L."/>
        </authorList>
    </citation>
    <scope>NUCLEOTIDE SEQUENCE</scope>
    <source>
        <strain evidence="5">GSO104</strain>
    </source>
</reference>
<comment type="cofactor">
    <cofactor evidence="3">
        <name>Zn(2+)</name>
        <dbReference type="ChEBI" id="CHEBI:29105"/>
    </cofactor>
    <text evidence="3">Binds 1 zinc ion per subunit.</text>
</comment>
<comment type="similarity">
    <text evidence="1 3">Belongs to the MsrB Met sulfoxide reductase family.</text>
</comment>